<dbReference type="RefSeq" id="WP_152265266.1">
    <property type="nucleotide sequence ID" value="NZ_VOKX01000107.1"/>
</dbReference>
<gene>
    <name evidence="2" type="ORF">FRZ00_26690</name>
</gene>
<accession>A0A5N5W2K6</accession>
<proteinExistence type="predicted"/>
<organism evidence="2 3">
    <name type="scientific">Streptomyces mobaraensis</name>
    <name type="common">Streptoverticillium mobaraense</name>
    <dbReference type="NCBI Taxonomy" id="35621"/>
    <lineage>
        <taxon>Bacteria</taxon>
        <taxon>Bacillati</taxon>
        <taxon>Actinomycetota</taxon>
        <taxon>Actinomycetes</taxon>
        <taxon>Kitasatosporales</taxon>
        <taxon>Streptomycetaceae</taxon>
        <taxon>Streptomyces</taxon>
    </lineage>
</organism>
<name>A0A5N5W2K6_STRMB</name>
<reference evidence="2 3" key="1">
    <citation type="journal article" date="2019" name="Microb. Cell Fact.">
        <title>Exploring novel herbicidin analogues by transcriptional regulator overexpression and MS/MS molecular networking.</title>
        <authorList>
            <person name="Shi Y."/>
            <person name="Gu R."/>
            <person name="Li Y."/>
            <person name="Wang X."/>
            <person name="Ren W."/>
            <person name="Li X."/>
            <person name="Wang L."/>
            <person name="Xie Y."/>
            <person name="Hong B."/>
        </authorList>
    </citation>
    <scope>NUCLEOTIDE SEQUENCE [LARGE SCALE GENOMIC DNA]</scope>
    <source>
        <strain evidence="2 3">US-43</strain>
    </source>
</reference>
<feature type="region of interest" description="Disordered" evidence="1">
    <location>
        <begin position="121"/>
        <end position="149"/>
    </location>
</feature>
<comment type="caution">
    <text evidence="2">The sequence shown here is derived from an EMBL/GenBank/DDBJ whole genome shotgun (WGS) entry which is preliminary data.</text>
</comment>
<dbReference type="EMBL" id="VOKX01000107">
    <property type="protein sequence ID" value="KAB7835488.1"/>
    <property type="molecule type" value="Genomic_DNA"/>
</dbReference>
<evidence type="ECO:0000313" key="2">
    <source>
        <dbReference type="EMBL" id="KAB7835488.1"/>
    </source>
</evidence>
<dbReference type="Proteomes" id="UP000327000">
    <property type="component" value="Unassembled WGS sequence"/>
</dbReference>
<evidence type="ECO:0000313" key="3">
    <source>
        <dbReference type="Proteomes" id="UP000327000"/>
    </source>
</evidence>
<dbReference type="OrthoDB" id="4287252at2"/>
<protein>
    <submittedName>
        <fullName evidence="2">Uncharacterized protein</fullName>
    </submittedName>
</protein>
<dbReference type="AlphaFoldDB" id="A0A5N5W2K6"/>
<sequence length="149" mass="16582">MAHDLVAVCDVCLGEIDDGDGVLEADMTAADRTLRAWRRRVGADPLAVFHTSRGAQPVRWTTRHHDCDGGRPTHPYTIPVERVRSWPALLQWGVHLADKHFTAATDWHDLVERAVEPRRAAVSGILPRHPRDLNGGPIGDRPPSSPRRD</sequence>
<evidence type="ECO:0000256" key="1">
    <source>
        <dbReference type="SAM" id="MobiDB-lite"/>
    </source>
</evidence>
<keyword evidence="3" id="KW-1185">Reference proteome</keyword>